<proteinExistence type="predicted"/>
<dbReference type="InterPro" id="IPR026780">
    <property type="entry name" value="PNRC1/2"/>
</dbReference>
<evidence type="ECO:0000313" key="3">
    <source>
        <dbReference type="Proteomes" id="UP000014500"/>
    </source>
</evidence>
<dbReference type="AlphaFoldDB" id="T1JJN9"/>
<reference evidence="2" key="2">
    <citation type="submission" date="2015-02" db="UniProtKB">
        <authorList>
            <consortium name="EnsemblMetazoa"/>
        </authorList>
    </citation>
    <scope>IDENTIFICATION</scope>
</reference>
<protein>
    <recommendedName>
        <fullName evidence="4">Proline-rich nuclear receptor coactivator 2</fullName>
    </recommendedName>
</protein>
<evidence type="ECO:0000256" key="1">
    <source>
        <dbReference type="SAM" id="MobiDB-lite"/>
    </source>
</evidence>
<evidence type="ECO:0008006" key="4">
    <source>
        <dbReference type="Google" id="ProtNLM"/>
    </source>
</evidence>
<feature type="compositionally biased region" description="Low complexity" evidence="1">
    <location>
        <begin position="65"/>
        <end position="80"/>
    </location>
</feature>
<sequence>MVGKGDSISLPFTTYDVQKQLSNPSASCHIESNILSPKKMLILGRKMESGPSKYVKSPLRRRSESNGSPPSTSTNSSPNTIAYAGAKFSDPPAPNSLPRPPSHWMNGENRPCAPSKTGGIEICNEISNQLKVMLNVQE</sequence>
<reference evidence="3" key="1">
    <citation type="submission" date="2011-05" db="EMBL/GenBank/DDBJ databases">
        <authorList>
            <person name="Richards S.R."/>
            <person name="Qu J."/>
            <person name="Jiang H."/>
            <person name="Jhangiani S.N."/>
            <person name="Agravi P."/>
            <person name="Goodspeed R."/>
            <person name="Gross S."/>
            <person name="Mandapat C."/>
            <person name="Jackson L."/>
            <person name="Mathew T."/>
            <person name="Pu L."/>
            <person name="Thornton R."/>
            <person name="Saada N."/>
            <person name="Wilczek-Boney K.B."/>
            <person name="Lee S."/>
            <person name="Kovar C."/>
            <person name="Wu Y."/>
            <person name="Scherer S.E."/>
            <person name="Worley K.C."/>
            <person name="Muzny D.M."/>
            <person name="Gibbs R."/>
        </authorList>
    </citation>
    <scope>NUCLEOTIDE SEQUENCE</scope>
    <source>
        <strain evidence="3">Brora</strain>
    </source>
</reference>
<keyword evidence="3" id="KW-1185">Reference proteome</keyword>
<feature type="compositionally biased region" description="Pro residues" evidence="1">
    <location>
        <begin position="91"/>
        <end position="101"/>
    </location>
</feature>
<dbReference type="EMBL" id="AFFK01014253">
    <property type="status" value="NOT_ANNOTATED_CDS"/>
    <property type="molecule type" value="Genomic_DNA"/>
</dbReference>
<accession>T1JJN9</accession>
<dbReference type="PANTHER" id="PTHR15405">
    <property type="entry name" value="PROLINE-RICH NUCLEAR RECEPTOR COACTIVATOR"/>
    <property type="match status" value="1"/>
</dbReference>
<feature type="region of interest" description="Disordered" evidence="1">
    <location>
        <begin position="45"/>
        <end position="112"/>
    </location>
</feature>
<name>T1JJN9_STRMM</name>
<evidence type="ECO:0000313" key="2">
    <source>
        <dbReference type="EnsemblMetazoa" id="SMAR014069-PA"/>
    </source>
</evidence>
<dbReference type="EnsemblMetazoa" id="SMAR014069-RA">
    <property type="protein sequence ID" value="SMAR014069-PA"/>
    <property type="gene ID" value="SMAR014069"/>
</dbReference>
<dbReference type="Proteomes" id="UP000014500">
    <property type="component" value="Unassembled WGS sequence"/>
</dbReference>
<dbReference type="HOGENOM" id="CLU_1857789_0_0_1"/>
<organism evidence="2 3">
    <name type="scientific">Strigamia maritima</name>
    <name type="common">European centipede</name>
    <name type="synonym">Geophilus maritimus</name>
    <dbReference type="NCBI Taxonomy" id="126957"/>
    <lineage>
        <taxon>Eukaryota</taxon>
        <taxon>Metazoa</taxon>
        <taxon>Ecdysozoa</taxon>
        <taxon>Arthropoda</taxon>
        <taxon>Myriapoda</taxon>
        <taxon>Chilopoda</taxon>
        <taxon>Pleurostigmophora</taxon>
        <taxon>Geophilomorpha</taxon>
        <taxon>Linotaeniidae</taxon>
        <taxon>Strigamia</taxon>
    </lineage>
</organism>